<keyword evidence="3" id="KW-1133">Transmembrane helix</keyword>
<gene>
    <name evidence="4" type="ORF">FALBO_12355</name>
</gene>
<dbReference type="AlphaFoldDB" id="A0A8H4L460"/>
<keyword evidence="5" id="KW-1185">Reference proteome</keyword>
<organism evidence="4 5">
    <name type="scientific">Fusarium albosuccineum</name>
    <dbReference type="NCBI Taxonomy" id="1237068"/>
    <lineage>
        <taxon>Eukaryota</taxon>
        <taxon>Fungi</taxon>
        <taxon>Dikarya</taxon>
        <taxon>Ascomycota</taxon>
        <taxon>Pezizomycotina</taxon>
        <taxon>Sordariomycetes</taxon>
        <taxon>Hypocreomycetidae</taxon>
        <taxon>Hypocreales</taxon>
        <taxon>Nectriaceae</taxon>
        <taxon>Fusarium</taxon>
        <taxon>Fusarium decemcellulare species complex</taxon>
    </lineage>
</organism>
<reference evidence="4 5" key="1">
    <citation type="submission" date="2020-01" db="EMBL/GenBank/DDBJ databases">
        <title>Identification and distribution of gene clusters putatively required for synthesis of sphingolipid metabolism inhibitors in phylogenetically diverse species of the filamentous fungus Fusarium.</title>
        <authorList>
            <person name="Kim H.-S."/>
            <person name="Busman M."/>
            <person name="Brown D.W."/>
            <person name="Divon H."/>
            <person name="Uhlig S."/>
            <person name="Proctor R.H."/>
        </authorList>
    </citation>
    <scope>NUCLEOTIDE SEQUENCE [LARGE SCALE GENOMIC DNA]</scope>
    <source>
        <strain evidence="4 5">NRRL 20459</strain>
    </source>
</reference>
<evidence type="ECO:0000256" key="1">
    <source>
        <dbReference type="SAM" id="Coils"/>
    </source>
</evidence>
<dbReference type="EMBL" id="JAADYS010001844">
    <property type="protein sequence ID" value="KAF4460858.1"/>
    <property type="molecule type" value="Genomic_DNA"/>
</dbReference>
<sequence length="203" mass="23371">MAPLHDRSNGLDPQLAWNLAFIAVTIVFGVFVAFLAYVVRRNRSLKRELRTALIPASRISFTPIQWEDMNRYYARCYVKENEQRVEAQRLTERLQQEIEQMRQRNDELKAQKAELEAEVAEQQEQNRTLHAHIWPSNDWPSTGVPQPEVVVALPAKVRYAISDSSSDEDLYGSSIQGDDPESQDSPTHSTESTEDEAKNYHQK</sequence>
<keyword evidence="3" id="KW-0472">Membrane</keyword>
<comment type="caution">
    <text evidence="4">The sequence shown here is derived from an EMBL/GenBank/DDBJ whole genome shotgun (WGS) entry which is preliminary data.</text>
</comment>
<keyword evidence="1" id="KW-0175">Coiled coil</keyword>
<feature type="region of interest" description="Disordered" evidence="2">
    <location>
        <begin position="163"/>
        <end position="203"/>
    </location>
</feature>
<protein>
    <submittedName>
        <fullName evidence="4">Uncharacterized protein</fullName>
    </submittedName>
</protein>
<proteinExistence type="predicted"/>
<dbReference type="Proteomes" id="UP000554235">
    <property type="component" value="Unassembled WGS sequence"/>
</dbReference>
<feature type="coiled-coil region" evidence="1">
    <location>
        <begin position="77"/>
        <end position="132"/>
    </location>
</feature>
<name>A0A8H4L460_9HYPO</name>
<evidence type="ECO:0000313" key="4">
    <source>
        <dbReference type="EMBL" id="KAF4460858.1"/>
    </source>
</evidence>
<keyword evidence="3" id="KW-0812">Transmembrane</keyword>
<evidence type="ECO:0000313" key="5">
    <source>
        <dbReference type="Proteomes" id="UP000554235"/>
    </source>
</evidence>
<accession>A0A8H4L460</accession>
<evidence type="ECO:0000256" key="3">
    <source>
        <dbReference type="SAM" id="Phobius"/>
    </source>
</evidence>
<evidence type="ECO:0000256" key="2">
    <source>
        <dbReference type="SAM" id="MobiDB-lite"/>
    </source>
</evidence>
<feature type="transmembrane region" description="Helical" evidence="3">
    <location>
        <begin position="15"/>
        <end position="39"/>
    </location>
</feature>